<evidence type="ECO:0000313" key="2">
    <source>
        <dbReference type="Proteomes" id="UP001149165"/>
    </source>
</evidence>
<organism evidence="1 2">
    <name type="scientific">Penicillium angulare</name>
    <dbReference type="NCBI Taxonomy" id="116970"/>
    <lineage>
        <taxon>Eukaryota</taxon>
        <taxon>Fungi</taxon>
        <taxon>Dikarya</taxon>
        <taxon>Ascomycota</taxon>
        <taxon>Pezizomycotina</taxon>
        <taxon>Eurotiomycetes</taxon>
        <taxon>Eurotiomycetidae</taxon>
        <taxon>Eurotiales</taxon>
        <taxon>Aspergillaceae</taxon>
        <taxon>Penicillium</taxon>
    </lineage>
</organism>
<proteinExistence type="predicted"/>
<protein>
    <submittedName>
        <fullName evidence="1">Uncharacterized protein</fullName>
    </submittedName>
</protein>
<comment type="caution">
    <text evidence="1">The sequence shown here is derived from an EMBL/GenBank/DDBJ whole genome shotgun (WGS) entry which is preliminary data.</text>
</comment>
<dbReference type="AlphaFoldDB" id="A0A9W9FB86"/>
<gene>
    <name evidence="1" type="ORF">N7456_007616</name>
</gene>
<sequence>MPGLSLNSGSSWLPSPDQLGLVVARYNEPLDPWAEAASNTYLYVKSNITQASDKVSHDSFRLYEQLPNEGREGQTYCHHIYNQYDSLQPIVIFSQADPFDMIGPETNTTQQMVEKALLTPEPEYDPVTIYNHNLLHDLAQWSKINWSSPDESYWITANQLKSLTYAPYDMATFWKIIFGVQHPAAVKVLHGATFAVRREAILQHPKELYKNCLDQYAVAGKRAVNPEVGFFMERIWLALWGSQYWLSNSSTADRV</sequence>
<dbReference type="PANTHER" id="PTHR37490">
    <property type="entry name" value="EXPRESSED PROTEIN"/>
    <property type="match status" value="1"/>
</dbReference>
<dbReference type="Pfam" id="PF11913">
    <property type="entry name" value="DUF3431"/>
    <property type="match status" value="1"/>
</dbReference>
<evidence type="ECO:0000313" key="1">
    <source>
        <dbReference type="EMBL" id="KAJ5096895.1"/>
    </source>
</evidence>
<dbReference type="PANTHER" id="PTHR37490:SF1">
    <property type="entry name" value="GLYCOSYLTRANSFERASE 2-LIKE DOMAIN-CONTAINING PROTEIN"/>
    <property type="match status" value="1"/>
</dbReference>
<dbReference type="Proteomes" id="UP001149165">
    <property type="component" value="Unassembled WGS sequence"/>
</dbReference>
<dbReference type="InterPro" id="IPR021838">
    <property type="entry name" value="DUF3431"/>
</dbReference>
<dbReference type="EMBL" id="JAPQKH010000005">
    <property type="protein sequence ID" value="KAJ5096895.1"/>
    <property type="molecule type" value="Genomic_DNA"/>
</dbReference>
<reference evidence="1" key="1">
    <citation type="submission" date="2022-11" db="EMBL/GenBank/DDBJ databases">
        <authorList>
            <person name="Petersen C."/>
        </authorList>
    </citation>
    <scope>NUCLEOTIDE SEQUENCE</scope>
    <source>
        <strain evidence="1">IBT 30069</strain>
    </source>
</reference>
<accession>A0A9W9FB86</accession>
<name>A0A9W9FB86_9EURO</name>
<keyword evidence="2" id="KW-1185">Reference proteome</keyword>
<dbReference type="OrthoDB" id="28755at2759"/>
<reference evidence="1" key="2">
    <citation type="journal article" date="2023" name="IMA Fungus">
        <title>Comparative genomic study of the Penicillium genus elucidates a diverse pangenome and 15 lateral gene transfer events.</title>
        <authorList>
            <person name="Petersen C."/>
            <person name="Sorensen T."/>
            <person name="Nielsen M.R."/>
            <person name="Sondergaard T.E."/>
            <person name="Sorensen J.L."/>
            <person name="Fitzpatrick D.A."/>
            <person name="Frisvad J.C."/>
            <person name="Nielsen K.L."/>
        </authorList>
    </citation>
    <scope>NUCLEOTIDE SEQUENCE</scope>
    <source>
        <strain evidence="1">IBT 30069</strain>
    </source>
</reference>